<feature type="compositionally biased region" description="Polar residues" evidence="1">
    <location>
        <begin position="78"/>
        <end position="87"/>
    </location>
</feature>
<dbReference type="EMBL" id="QGMI01000870">
    <property type="protein sequence ID" value="TVY36128.1"/>
    <property type="molecule type" value="Genomic_DNA"/>
</dbReference>
<feature type="compositionally biased region" description="Polar residues" evidence="1">
    <location>
        <begin position="677"/>
        <end position="694"/>
    </location>
</feature>
<evidence type="ECO:0000313" key="2">
    <source>
        <dbReference type="EMBL" id="TVY36128.1"/>
    </source>
</evidence>
<feature type="region of interest" description="Disordered" evidence="1">
    <location>
        <begin position="203"/>
        <end position="223"/>
    </location>
</feature>
<feature type="region of interest" description="Disordered" evidence="1">
    <location>
        <begin position="1"/>
        <end position="116"/>
    </location>
</feature>
<feature type="compositionally biased region" description="Polar residues" evidence="1">
    <location>
        <begin position="922"/>
        <end position="931"/>
    </location>
</feature>
<feature type="compositionally biased region" description="Basic and acidic residues" evidence="1">
    <location>
        <begin position="843"/>
        <end position="859"/>
    </location>
</feature>
<dbReference type="PANTHER" id="PTHR38426">
    <property type="entry name" value="MAINTENANCE OF TELOMERE CAPPING PROTEIN 4"/>
    <property type="match status" value="1"/>
</dbReference>
<name>A0A8H8RJX6_9HELO</name>
<accession>A0A8H8RJX6</accession>
<gene>
    <name evidence="2" type="ORF">LOCC1_G007567</name>
</gene>
<evidence type="ECO:0000313" key="3">
    <source>
        <dbReference type="Proteomes" id="UP000443090"/>
    </source>
</evidence>
<feature type="compositionally biased region" description="Basic and acidic residues" evidence="1">
    <location>
        <begin position="753"/>
        <end position="768"/>
    </location>
</feature>
<feature type="non-terminal residue" evidence="2">
    <location>
        <position position="1184"/>
    </location>
</feature>
<feature type="compositionally biased region" description="Basic residues" evidence="1">
    <location>
        <begin position="615"/>
        <end position="625"/>
    </location>
</feature>
<feature type="compositionally biased region" description="Polar residues" evidence="1">
    <location>
        <begin position="7"/>
        <end position="35"/>
    </location>
</feature>
<feature type="compositionally biased region" description="Polar residues" evidence="1">
    <location>
        <begin position="392"/>
        <end position="402"/>
    </location>
</feature>
<feature type="compositionally biased region" description="Basic and acidic residues" evidence="1">
    <location>
        <begin position="564"/>
        <end position="610"/>
    </location>
</feature>
<feature type="region of interest" description="Disordered" evidence="1">
    <location>
        <begin position="458"/>
        <end position="955"/>
    </location>
</feature>
<feature type="compositionally biased region" description="Basic and acidic residues" evidence="1">
    <location>
        <begin position="516"/>
        <end position="525"/>
    </location>
</feature>
<protein>
    <submittedName>
        <fullName evidence="2">Uncharacterized protein</fullName>
    </submittedName>
</protein>
<feature type="region of interest" description="Disordered" evidence="1">
    <location>
        <begin position="387"/>
        <end position="413"/>
    </location>
</feature>
<sequence>MTDRRTTSSSGKRYSLDSTETGESSSVASQRNGTAASVPDYGGGHASKYGDLDVPKDNHRSHRTRHSGGFLLGDTSKGDASNRASTIESRRDRDHKGKAAQKHKEDGRSKVESSPLVANVKTARGKHDFDRDFTADKGFGQSAMDTKVATQAPALDVDSAQIVNLALNLSESRRNAARRNVSTPLPAFNEGFAGGSLRQHLQQQRRVSRNVSPKPDRGERAMTASPRVAIQSPLQASFESAQGGGYQYHFSESTLARAEKAKIAIELMAQYRQLLQYMPPLKPQGGGTSDAGTAPGSPTSSGPASRTVSASTNLPAPRSLGREYNPLQYIRNRKVRSRNAKAIDGEAQGFGDLAKVSDWVDQVRRESSSEEYQSADCLFMPSFSKAADTGASPHTSPQSSAGKGQATAPKVKRPRIDWITNPADMIADVFWLEQDDNKKIIEDRHGWRVFPKSAELRRPWSRRSEEPELQPSPKHAVRKEASTMDLRIDTQLPKFRSVKEDPDKYSDSTTSRAKQKLREVRDATRIHHGHNSIHDRRQFGHSLSRSDSESSDSEGPRRLRRKRSGTEESGDRRTDILAKQMEEMLAKEAGENEWNRPELVDSRQTDESRGSQKSSIHKNSAKKQKAWSPSHSRSGSVVNKTGKANRDSLRNGNSSGRASLEVPGHRSRPSMEDLDSTAPNSPESRATKLANSFIPSIGMDLSSSWGRNTSPARTPLSRVKSKIRPTFRDHSRNRSHSRGRIEQTPDSELPTPAKEHTLDSPSSADKRRQSTSPVKKTISRRTDESHKAGKKGSLRKGKNEESGIRGLFKNTRNPVTRVSDMFWKTKDSSADDGGSSTDDSDEDIKPAKAKAEKPSHIDSDAIEEEDSDSLPAGQVKPSYLNDMPTSHHLLSVVGDRLRPAREERRKASRAQLLEPPPRIDVQNASPTSSPDTGHGNRFTRDSSVSDIESRRESFAPGVEGADARLNAILGLPGKRRNALPITGLSNLETTHDRSRERQWSISDRSVSLHRGPMTKNEIARIRALLLSPGIKAKEINRRAHELKNLRTTDEAAYKDIAALATDNIAPVEKSQQHILAARILSNDIQLSSRMWQSSADAFINTSISSLVSNIDSLQSKLSDTLTPMTRKAGDEADEVSKDLVTSQTLQITRVTDKIDKMMRRRRARFRWARRGGWVMVEWALVGVM</sequence>
<feature type="compositionally biased region" description="Basic and acidic residues" evidence="1">
    <location>
        <begin position="532"/>
        <end position="548"/>
    </location>
</feature>
<dbReference type="AlphaFoldDB" id="A0A8H8RJX6"/>
<comment type="caution">
    <text evidence="2">The sequence shown here is derived from an EMBL/GenBank/DDBJ whole genome shotgun (WGS) entry which is preliminary data.</text>
</comment>
<feature type="region of interest" description="Disordered" evidence="1">
    <location>
        <begin position="279"/>
        <end position="323"/>
    </location>
</feature>
<feature type="compositionally biased region" description="Basic and acidic residues" evidence="1">
    <location>
        <begin position="48"/>
        <end position="58"/>
    </location>
</feature>
<proteinExistence type="predicted"/>
<organism evidence="2 3">
    <name type="scientific">Lachnellula occidentalis</name>
    <dbReference type="NCBI Taxonomy" id="215460"/>
    <lineage>
        <taxon>Eukaryota</taxon>
        <taxon>Fungi</taxon>
        <taxon>Dikarya</taxon>
        <taxon>Ascomycota</taxon>
        <taxon>Pezizomycotina</taxon>
        <taxon>Leotiomycetes</taxon>
        <taxon>Helotiales</taxon>
        <taxon>Lachnaceae</taxon>
        <taxon>Lachnellula</taxon>
    </lineage>
</organism>
<dbReference type="Proteomes" id="UP000443090">
    <property type="component" value="Unassembled WGS sequence"/>
</dbReference>
<dbReference type="PANTHER" id="PTHR38426:SF1">
    <property type="entry name" value="MAINTENANCE OF TELOMERE CAPPING PROTEIN 4"/>
    <property type="match status" value="1"/>
</dbReference>
<feature type="compositionally biased region" description="Basic and acidic residues" evidence="1">
    <location>
        <begin position="88"/>
        <end position="111"/>
    </location>
</feature>
<feature type="compositionally biased region" description="Basic and acidic residues" evidence="1">
    <location>
        <begin position="895"/>
        <end position="905"/>
    </location>
</feature>
<dbReference type="InterPro" id="IPR038769">
    <property type="entry name" value="MTC4"/>
</dbReference>
<feature type="compositionally biased region" description="Basic and acidic residues" evidence="1">
    <location>
        <begin position="478"/>
        <end position="488"/>
    </location>
</feature>
<dbReference type="OrthoDB" id="5402622at2759"/>
<evidence type="ECO:0000256" key="1">
    <source>
        <dbReference type="SAM" id="MobiDB-lite"/>
    </source>
</evidence>
<reference evidence="2 3" key="1">
    <citation type="submission" date="2018-05" db="EMBL/GenBank/DDBJ databases">
        <title>Genome sequencing and assembly of the regulated plant pathogen Lachnellula willkommii and related sister species for the development of diagnostic species identification markers.</title>
        <authorList>
            <person name="Giroux E."/>
            <person name="Bilodeau G."/>
        </authorList>
    </citation>
    <scope>NUCLEOTIDE SEQUENCE [LARGE SCALE GENOMIC DNA]</scope>
    <source>
        <strain evidence="2 3">CBS 160.35</strain>
    </source>
</reference>
<feature type="compositionally biased region" description="Polar residues" evidence="1">
    <location>
        <begin position="701"/>
        <end position="712"/>
    </location>
</feature>
<feature type="compositionally biased region" description="Low complexity" evidence="1">
    <location>
        <begin position="291"/>
        <end position="307"/>
    </location>
</feature>
<feature type="compositionally biased region" description="Polar residues" evidence="1">
    <location>
        <begin position="627"/>
        <end position="639"/>
    </location>
</feature>
<feature type="compositionally biased region" description="Basic and acidic residues" evidence="1">
    <location>
        <begin position="497"/>
        <end position="506"/>
    </location>
</feature>
<keyword evidence="3" id="KW-1185">Reference proteome</keyword>